<feature type="chain" id="PRO_5008581069" evidence="1">
    <location>
        <begin position="19"/>
        <end position="157"/>
    </location>
</feature>
<gene>
    <name evidence="2" type="ORF">g.45688</name>
</gene>
<name>A0A1B6D504_9HEMI</name>
<evidence type="ECO:0000256" key="1">
    <source>
        <dbReference type="SAM" id="SignalP"/>
    </source>
</evidence>
<proteinExistence type="predicted"/>
<protein>
    <submittedName>
        <fullName evidence="2">Uncharacterized protein</fullName>
    </submittedName>
</protein>
<accession>A0A1B6D504</accession>
<sequence length="157" mass="18478">MGVTTLLFLCAFLIFVDCFHINVDVKSESSLTESKSESTEIKDFRNRLIDLGNSLSKRVKRPPKDGGKEFMKDLREYNEQTKKLLAMMKKDPPPGLRKFVDEYLYKHTHIIERNVPEDAIKENFNWMDSSMQRFYDERNVTGAHYTEFVTIRNRCVD</sequence>
<dbReference type="AlphaFoldDB" id="A0A1B6D504"/>
<organism evidence="2">
    <name type="scientific">Clastoptera arizonana</name>
    <name type="common">Arizona spittle bug</name>
    <dbReference type="NCBI Taxonomy" id="38151"/>
    <lineage>
        <taxon>Eukaryota</taxon>
        <taxon>Metazoa</taxon>
        <taxon>Ecdysozoa</taxon>
        <taxon>Arthropoda</taxon>
        <taxon>Hexapoda</taxon>
        <taxon>Insecta</taxon>
        <taxon>Pterygota</taxon>
        <taxon>Neoptera</taxon>
        <taxon>Paraneoptera</taxon>
        <taxon>Hemiptera</taxon>
        <taxon>Auchenorrhyncha</taxon>
        <taxon>Cercopoidea</taxon>
        <taxon>Clastopteridae</taxon>
        <taxon>Clastoptera</taxon>
    </lineage>
</organism>
<dbReference type="EMBL" id="GEDC01016643">
    <property type="protein sequence ID" value="JAS20655.1"/>
    <property type="molecule type" value="Transcribed_RNA"/>
</dbReference>
<evidence type="ECO:0000313" key="2">
    <source>
        <dbReference type="EMBL" id="JAS20655.1"/>
    </source>
</evidence>
<reference evidence="2" key="1">
    <citation type="submission" date="2015-12" db="EMBL/GenBank/DDBJ databases">
        <title>De novo transcriptome assembly of four potential Pierce s Disease insect vectors from Arizona vineyards.</title>
        <authorList>
            <person name="Tassone E.E."/>
        </authorList>
    </citation>
    <scope>NUCLEOTIDE SEQUENCE</scope>
</reference>
<feature type="signal peptide" evidence="1">
    <location>
        <begin position="1"/>
        <end position="18"/>
    </location>
</feature>
<keyword evidence="1" id="KW-0732">Signal</keyword>